<sequence length="231" mass="27209">MILAAKKNHSNIVSLRFDWYPLFERGMKKCRGYWYPYCTFILMPPRCIQFRGEVGERETDIVGTEQLLIACIMHMHERRIFLFARKEDKYRPGFYTKTLWLFHLTLHLSSLPEESSAHIVHFTIFDYTISHESMEIVNSLTGNMPTSDVESELPFEIIDRLIDFRERLITFESKPMATFFEVQSRLSKRFVLARQSVPRGCKRSSGGDTNVVRWKQWLNASSHPSIKYESP</sequence>
<reference evidence="1 2" key="1">
    <citation type="journal article" date="2024" name="Ann. Entomol. Soc. Am.">
        <title>Genomic analyses of the southern and eastern yellowjacket wasps (Hymenoptera: Vespidae) reveal evolutionary signatures of social life.</title>
        <authorList>
            <person name="Catto M.A."/>
            <person name="Caine P.B."/>
            <person name="Orr S.E."/>
            <person name="Hunt B.G."/>
            <person name="Goodisman M.A.D."/>
        </authorList>
    </citation>
    <scope>NUCLEOTIDE SEQUENCE [LARGE SCALE GENOMIC DNA]</scope>
    <source>
        <strain evidence="1">232</strain>
        <tissue evidence="1">Head and thorax</tissue>
    </source>
</reference>
<gene>
    <name evidence="1" type="ORF">V1477_005322</name>
</gene>
<comment type="caution">
    <text evidence="1">The sequence shown here is derived from an EMBL/GenBank/DDBJ whole genome shotgun (WGS) entry which is preliminary data.</text>
</comment>
<proteinExistence type="predicted"/>
<dbReference type="Proteomes" id="UP001607303">
    <property type="component" value="Unassembled WGS sequence"/>
</dbReference>
<dbReference type="AlphaFoldDB" id="A0ABD2CPA4"/>
<organism evidence="1 2">
    <name type="scientific">Vespula maculifrons</name>
    <name type="common">Eastern yellow jacket</name>
    <name type="synonym">Wasp</name>
    <dbReference type="NCBI Taxonomy" id="7453"/>
    <lineage>
        <taxon>Eukaryota</taxon>
        <taxon>Metazoa</taxon>
        <taxon>Ecdysozoa</taxon>
        <taxon>Arthropoda</taxon>
        <taxon>Hexapoda</taxon>
        <taxon>Insecta</taxon>
        <taxon>Pterygota</taxon>
        <taxon>Neoptera</taxon>
        <taxon>Endopterygota</taxon>
        <taxon>Hymenoptera</taxon>
        <taxon>Apocrita</taxon>
        <taxon>Aculeata</taxon>
        <taxon>Vespoidea</taxon>
        <taxon>Vespidae</taxon>
        <taxon>Vespinae</taxon>
        <taxon>Vespula</taxon>
    </lineage>
</organism>
<keyword evidence="2" id="KW-1185">Reference proteome</keyword>
<name>A0ABD2CPA4_VESMC</name>
<evidence type="ECO:0000313" key="1">
    <source>
        <dbReference type="EMBL" id="KAL2746952.1"/>
    </source>
</evidence>
<accession>A0ABD2CPA4</accession>
<dbReference type="EMBL" id="JAYRBN010000037">
    <property type="protein sequence ID" value="KAL2746952.1"/>
    <property type="molecule type" value="Genomic_DNA"/>
</dbReference>
<protein>
    <submittedName>
        <fullName evidence="1">Uncharacterized protein</fullName>
    </submittedName>
</protein>
<evidence type="ECO:0000313" key="2">
    <source>
        <dbReference type="Proteomes" id="UP001607303"/>
    </source>
</evidence>